<keyword evidence="1" id="KW-0813">Transport</keyword>
<dbReference type="Pfam" id="PF00005">
    <property type="entry name" value="ABC_tran"/>
    <property type="match status" value="2"/>
</dbReference>
<dbReference type="CDD" id="cd03216">
    <property type="entry name" value="ABC_Carb_Monos_I"/>
    <property type="match status" value="1"/>
</dbReference>
<evidence type="ECO:0000256" key="2">
    <source>
        <dbReference type="ARBA" id="ARBA00022737"/>
    </source>
</evidence>
<dbReference type="Gene3D" id="3.40.50.300">
    <property type="entry name" value="P-loop containing nucleotide triphosphate hydrolases"/>
    <property type="match status" value="2"/>
</dbReference>
<reference evidence="6 7" key="1">
    <citation type="submission" date="2019-03" db="EMBL/GenBank/DDBJ databases">
        <authorList>
            <consortium name="Pathogen Informatics"/>
        </authorList>
    </citation>
    <scope>NUCLEOTIDE SEQUENCE [LARGE SCALE GENOMIC DNA]</scope>
    <source>
        <strain evidence="6 7">NCTC13038</strain>
    </source>
</reference>
<dbReference type="SUPFAM" id="SSF52540">
    <property type="entry name" value="P-loop containing nucleoside triphosphate hydrolases"/>
    <property type="match status" value="2"/>
</dbReference>
<dbReference type="PROSITE" id="PS00211">
    <property type="entry name" value="ABC_TRANSPORTER_1"/>
    <property type="match status" value="1"/>
</dbReference>
<sequence length="503" mass="54292">MMNYVAKQVKIGFSGVQVLHGVDFSVKPGEIHGLFGHNGAGKSTLLKILAGVNTQDSGELMIGETPVHLASPRDALNKGIACVYQELRLIPGMSVWQNLFLGRECRKGSGFIDDASMIAHTEKVLNDYHLSFSATALVKNLSHPEKQMLEVVSNLDRDARFLFLDEPTTALEGAQAEELLQAVQRIAREKQIGVVLVSHKLDEVLGVCDEATVMCGGRVIYNEGKKTLSKSAIIDAIVGDANAYQAPSNSRSLIRGAMGNPWLSVTNLQTDRLKGINLEAYRGEILGIYGLAGAGRTRLCQTLFGLETVTGGDIRLGHKEYHPSSPAKAIDKGIAYLTEERKKDGFIPQMSSYANAMLPVLKKFRSGGFVSHSAARQAAAELLSKMNTLGTLSGPIKSLSGGNQQKVLLARVIAQNANLVLLDEPTKGVDIGAKADIYRIIHQLADKGCCVIVVSSEEEELLDVADTITVFRQGKCDGVIIPARDLKPADLRKAAWEHAEAQA</sequence>
<feature type="domain" description="ABC transporter" evidence="5">
    <location>
        <begin position="258"/>
        <end position="498"/>
    </location>
</feature>
<dbReference type="InterPro" id="IPR003439">
    <property type="entry name" value="ABC_transporter-like_ATP-bd"/>
</dbReference>
<organism evidence="6 7">
    <name type="scientific">Raoultella terrigena</name>
    <name type="common">Klebsiella terrigena</name>
    <dbReference type="NCBI Taxonomy" id="577"/>
    <lineage>
        <taxon>Bacteria</taxon>
        <taxon>Pseudomonadati</taxon>
        <taxon>Pseudomonadota</taxon>
        <taxon>Gammaproteobacteria</taxon>
        <taxon>Enterobacterales</taxon>
        <taxon>Enterobacteriaceae</taxon>
        <taxon>Klebsiella/Raoultella group</taxon>
        <taxon>Raoultella</taxon>
    </lineage>
</organism>
<dbReference type="PANTHER" id="PTHR43790">
    <property type="entry name" value="CARBOHYDRATE TRANSPORT ATP-BINDING PROTEIN MG119-RELATED"/>
    <property type="match status" value="1"/>
</dbReference>
<dbReference type="EC" id="3.6.3.17" evidence="6"/>
<dbReference type="AlphaFoldDB" id="A0A485BVF0"/>
<dbReference type="GO" id="GO:0016887">
    <property type="term" value="F:ATP hydrolysis activity"/>
    <property type="evidence" value="ECO:0007669"/>
    <property type="project" value="InterPro"/>
</dbReference>
<dbReference type="GO" id="GO:0005524">
    <property type="term" value="F:ATP binding"/>
    <property type="evidence" value="ECO:0007669"/>
    <property type="project" value="UniProtKB-KW"/>
</dbReference>
<evidence type="ECO:0000256" key="4">
    <source>
        <dbReference type="ARBA" id="ARBA00022840"/>
    </source>
</evidence>
<dbReference type="PROSITE" id="PS50893">
    <property type="entry name" value="ABC_TRANSPORTER_2"/>
    <property type="match status" value="2"/>
</dbReference>
<name>A0A485BVF0_RAOTE</name>
<dbReference type="InterPro" id="IPR003593">
    <property type="entry name" value="AAA+_ATPase"/>
</dbReference>
<proteinExistence type="predicted"/>
<evidence type="ECO:0000259" key="5">
    <source>
        <dbReference type="PROSITE" id="PS50893"/>
    </source>
</evidence>
<evidence type="ECO:0000256" key="1">
    <source>
        <dbReference type="ARBA" id="ARBA00022448"/>
    </source>
</evidence>
<dbReference type="InterPro" id="IPR050107">
    <property type="entry name" value="ABC_carbohydrate_import_ATPase"/>
</dbReference>
<evidence type="ECO:0000313" key="6">
    <source>
        <dbReference type="EMBL" id="VFS77084.1"/>
    </source>
</evidence>
<dbReference type="PANTHER" id="PTHR43790:SF9">
    <property type="entry name" value="GALACTOFURANOSE TRANSPORTER ATP-BINDING PROTEIN YTFR"/>
    <property type="match status" value="1"/>
</dbReference>
<keyword evidence="4 6" id="KW-0067">ATP-binding</keyword>
<keyword evidence="2" id="KW-0677">Repeat</keyword>
<keyword evidence="3" id="KW-0547">Nucleotide-binding</keyword>
<accession>A0A485BVF0</accession>
<dbReference type="InterPro" id="IPR017871">
    <property type="entry name" value="ABC_transporter-like_CS"/>
</dbReference>
<protein>
    <submittedName>
        <fullName evidence="6">Ribose import ATP-binding protein RbsA</fullName>
        <ecNumber evidence="6">3.6.3.17</ecNumber>
    </submittedName>
</protein>
<keyword evidence="6" id="KW-0378">Hydrolase</keyword>
<dbReference type="InterPro" id="IPR027417">
    <property type="entry name" value="P-loop_NTPase"/>
</dbReference>
<evidence type="ECO:0000256" key="3">
    <source>
        <dbReference type="ARBA" id="ARBA00022741"/>
    </source>
</evidence>
<dbReference type="EMBL" id="CAADJG010000002">
    <property type="protein sequence ID" value="VFS77084.1"/>
    <property type="molecule type" value="Genomic_DNA"/>
</dbReference>
<evidence type="ECO:0000313" key="7">
    <source>
        <dbReference type="Proteomes" id="UP000332594"/>
    </source>
</evidence>
<gene>
    <name evidence="6" type="primary">rbsA_6</name>
    <name evidence="6" type="ORF">NCTC13038_03673</name>
</gene>
<dbReference type="CDD" id="cd03215">
    <property type="entry name" value="ABC_Carb_Monos_II"/>
    <property type="match status" value="1"/>
</dbReference>
<dbReference type="SMART" id="SM00382">
    <property type="entry name" value="AAA"/>
    <property type="match status" value="2"/>
</dbReference>
<dbReference type="Proteomes" id="UP000332594">
    <property type="component" value="Unassembled WGS sequence"/>
</dbReference>
<feature type="domain" description="ABC transporter" evidence="5">
    <location>
        <begin position="3"/>
        <end position="241"/>
    </location>
</feature>